<accession>A0A922MMB7</accession>
<dbReference type="Proteomes" id="UP000814243">
    <property type="component" value="Unassembled WGS sequence"/>
</dbReference>
<protein>
    <submittedName>
        <fullName evidence="1">Uncharacterized protein</fullName>
    </submittedName>
</protein>
<dbReference type="EMBL" id="JACEFF010000355">
    <property type="protein sequence ID" value="KAH9639103.1"/>
    <property type="molecule type" value="Genomic_DNA"/>
</dbReference>
<evidence type="ECO:0000313" key="1">
    <source>
        <dbReference type="EMBL" id="KAH9639103.1"/>
    </source>
</evidence>
<name>A0A922MMB7_SPOEX</name>
<reference evidence="1" key="1">
    <citation type="journal article" date="2021" name="G3 (Bethesda)">
        <title>Genome and transcriptome analysis of the beet armyworm Spodoptera exigua reveals targets for pest control. .</title>
        <authorList>
            <person name="Simon S."/>
            <person name="Breeschoten T."/>
            <person name="Jansen H.J."/>
            <person name="Dirks R.P."/>
            <person name="Schranz M.E."/>
            <person name="Ros V.I.D."/>
        </authorList>
    </citation>
    <scope>NUCLEOTIDE SEQUENCE</scope>
    <source>
        <strain evidence="1">TB_SE_WUR_2020</strain>
    </source>
</reference>
<evidence type="ECO:0000313" key="2">
    <source>
        <dbReference type="Proteomes" id="UP000814243"/>
    </source>
</evidence>
<comment type="caution">
    <text evidence="1">The sequence shown here is derived from an EMBL/GenBank/DDBJ whole genome shotgun (WGS) entry which is preliminary data.</text>
</comment>
<gene>
    <name evidence="1" type="ORF">HF086_016447</name>
</gene>
<sequence length="112" mass="12728">MGETEEATIVNIIRTALKNDKKKFFKFVTVNPEDVTPFTKEEALRTFIDLDLNKEQYGKLRMCLADKHCSVFPSYPSLAEAKKMCYPPDSSITITNISAKVNLQDLLDHTVL</sequence>
<dbReference type="AlphaFoldDB" id="A0A922MMB7"/>
<organism evidence="1 2">
    <name type="scientific">Spodoptera exigua</name>
    <name type="common">Beet armyworm</name>
    <name type="synonym">Noctua fulgens</name>
    <dbReference type="NCBI Taxonomy" id="7107"/>
    <lineage>
        <taxon>Eukaryota</taxon>
        <taxon>Metazoa</taxon>
        <taxon>Ecdysozoa</taxon>
        <taxon>Arthropoda</taxon>
        <taxon>Hexapoda</taxon>
        <taxon>Insecta</taxon>
        <taxon>Pterygota</taxon>
        <taxon>Neoptera</taxon>
        <taxon>Endopterygota</taxon>
        <taxon>Lepidoptera</taxon>
        <taxon>Glossata</taxon>
        <taxon>Ditrysia</taxon>
        <taxon>Noctuoidea</taxon>
        <taxon>Noctuidae</taxon>
        <taxon>Amphipyrinae</taxon>
        <taxon>Spodoptera</taxon>
    </lineage>
</organism>
<proteinExistence type="predicted"/>